<evidence type="ECO:0000313" key="3">
    <source>
        <dbReference type="Proteomes" id="UP001611075"/>
    </source>
</evidence>
<dbReference type="Gene3D" id="3.10.450.40">
    <property type="match status" value="1"/>
</dbReference>
<keyword evidence="3" id="KW-1185">Reference proteome</keyword>
<evidence type="ECO:0000313" key="2">
    <source>
        <dbReference type="EMBL" id="MFI0793739.1"/>
    </source>
</evidence>
<proteinExistence type="predicted"/>
<reference evidence="2 3" key="1">
    <citation type="submission" date="2024-10" db="EMBL/GenBank/DDBJ databases">
        <title>The Natural Products Discovery Center: Release of the First 8490 Sequenced Strains for Exploring Actinobacteria Biosynthetic Diversity.</title>
        <authorList>
            <person name="Kalkreuter E."/>
            <person name="Kautsar S.A."/>
            <person name="Yang D."/>
            <person name="Bader C.D."/>
            <person name="Teijaro C.N."/>
            <person name="Fluegel L."/>
            <person name="Davis C.M."/>
            <person name="Simpson J.R."/>
            <person name="Lauterbach L."/>
            <person name="Steele A.D."/>
            <person name="Gui C."/>
            <person name="Meng S."/>
            <person name="Li G."/>
            <person name="Viehrig K."/>
            <person name="Ye F."/>
            <person name="Su P."/>
            <person name="Kiefer A.F."/>
            <person name="Nichols A."/>
            <person name="Cepeda A.J."/>
            <person name="Yan W."/>
            <person name="Fan B."/>
            <person name="Jiang Y."/>
            <person name="Adhikari A."/>
            <person name="Zheng C.-J."/>
            <person name="Schuster L."/>
            <person name="Cowan T.M."/>
            <person name="Smanski M.J."/>
            <person name="Chevrette M.G."/>
            <person name="De Carvalho L.P.S."/>
            <person name="Shen B."/>
        </authorList>
    </citation>
    <scope>NUCLEOTIDE SEQUENCE [LARGE SCALE GENOMIC DNA]</scope>
    <source>
        <strain evidence="2 3">NPDC021253</strain>
    </source>
</reference>
<feature type="domain" description="IraD/Gp25-like" evidence="1">
    <location>
        <begin position="22"/>
        <end position="106"/>
    </location>
</feature>
<protein>
    <submittedName>
        <fullName evidence="2">GPW/gp25 family protein</fullName>
    </submittedName>
</protein>
<organism evidence="2 3">
    <name type="scientific">Micromonospora rubida</name>
    <dbReference type="NCBI Taxonomy" id="2697657"/>
    <lineage>
        <taxon>Bacteria</taxon>
        <taxon>Bacillati</taxon>
        <taxon>Actinomycetota</taxon>
        <taxon>Actinomycetes</taxon>
        <taxon>Micromonosporales</taxon>
        <taxon>Micromonosporaceae</taxon>
        <taxon>Micromonospora</taxon>
    </lineage>
</organism>
<dbReference type="Pfam" id="PF04965">
    <property type="entry name" value="GPW_gp25"/>
    <property type="match status" value="1"/>
</dbReference>
<dbReference type="RefSeq" id="WP_396679424.1">
    <property type="nucleotide sequence ID" value="NZ_JBIRPU010000007.1"/>
</dbReference>
<name>A0ABW7SJA1_9ACTN</name>
<dbReference type="InterPro" id="IPR007048">
    <property type="entry name" value="IraD/Gp25-like"/>
</dbReference>
<sequence length="118" mass="13182">MHIDYPFRVDARGRTADTTDPDYVRDLVEQVLFTAPGERVNRPAFGSGLLRLVFDANGPELATATEFLVQSSLQQWLGDVVEVQTVEVASEESTLRVTVRYRIRTATQPTVAVFSRPV</sequence>
<dbReference type="SUPFAM" id="SSF160719">
    <property type="entry name" value="gpW/gp25-like"/>
    <property type="match status" value="1"/>
</dbReference>
<gene>
    <name evidence="2" type="ORF">ACH4OY_13765</name>
</gene>
<comment type="caution">
    <text evidence="2">The sequence shown here is derived from an EMBL/GenBank/DDBJ whole genome shotgun (WGS) entry which is preliminary data.</text>
</comment>
<dbReference type="EMBL" id="JBIRPU010000007">
    <property type="protein sequence ID" value="MFI0793739.1"/>
    <property type="molecule type" value="Genomic_DNA"/>
</dbReference>
<evidence type="ECO:0000259" key="1">
    <source>
        <dbReference type="Pfam" id="PF04965"/>
    </source>
</evidence>
<accession>A0ABW7SJA1</accession>
<dbReference type="Proteomes" id="UP001611075">
    <property type="component" value="Unassembled WGS sequence"/>
</dbReference>